<evidence type="ECO:0000256" key="10">
    <source>
        <dbReference type="PIRSR" id="PIRSR600760-2"/>
    </source>
</evidence>
<comment type="similarity">
    <text evidence="2 9">Belongs to the inositol monophosphatase superfamily. CysQ family.</text>
</comment>
<feature type="binding site" evidence="9">
    <location>
        <position position="91"/>
    </location>
    <ligand>
        <name>Mg(2+)</name>
        <dbReference type="ChEBI" id="CHEBI:18420"/>
        <label>1</label>
    </ligand>
</feature>
<comment type="catalytic activity">
    <reaction evidence="1 9">
        <text>adenosine 3',5'-bisphosphate + H2O = AMP + phosphate</text>
        <dbReference type="Rhea" id="RHEA:10040"/>
        <dbReference type="ChEBI" id="CHEBI:15377"/>
        <dbReference type="ChEBI" id="CHEBI:43474"/>
        <dbReference type="ChEBI" id="CHEBI:58343"/>
        <dbReference type="ChEBI" id="CHEBI:456215"/>
        <dbReference type="EC" id="3.1.3.7"/>
    </reaction>
</comment>
<dbReference type="CDD" id="cd01638">
    <property type="entry name" value="CysQ"/>
    <property type="match status" value="1"/>
</dbReference>
<keyword evidence="8 9" id="KW-0472">Membrane</keyword>
<dbReference type="PRINTS" id="PR00377">
    <property type="entry name" value="IMPHPHTASES"/>
</dbReference>
<feature type="binding site" evidence="9">
    <location>
        <position position="94"/>
    </location>
    <ligand>
        <name>Mg(2+)</name>
        <dbReference type="ChEBI" id="CHEBI:18420"/>
        <label>2</label>
    </ligand>
</feature>
<dbReference type="Gene3D" id="3.40.190.80">
    <property type="match status" value="1"/>
</dbReference>
<dbReference type="EMBL" id="JAAGOH010000013">
    <property type="protein sequence ID" value="NDY91946.1"/>
    <property type="molecule type" value="Genomic_DNA"/>
</dbReference>
<feature type="binding site" evidence="9">
    <location>
        <begin position="93"/>
        <end position="96"/>
    </location>
    <ligand>
        <name>substrate</name>
    </ligand>
</feature>
<evidence type="ECO:0000256" key="5">
    <source>
        <dbReference type="ARBA" id="ARBA00022723"/>
    </source>
</evidence>
<keyword evidence="5 9" id="KW-0479">Metal-binding</keyword>
<dbReference type="AlphaFoldDB" id="A0A7C9TMU9"/>
<accession>A0A7C9TMU9</accession>
<evidence type="ECO:0000256" key="4">
    <source>
        <dbReference type="ARBA" id="ARBA00022519"/>
    </source>
</evidence>
<proteinExistence type="inferred from homology"/>
<evidence type="ECO:0000256" key="8">
    <source>
        <dbReference type="ARBA" id="ARBA00023136"/>
    </source>
</evidence>
<dbReference type="InterPro" id="IPR020583">
    <property type="entry name" value="Inositol_monoP_metal-BS"/>
</dbReference>
<dbReference type="GO" id="GO:0000103">
    <property type="term" value="P:sulfate assimilation"/>
    <property type="evidence" value="ECO:0007669"/>
    <property type="project" value="TreeGrafter"/>
</dbReference>
<feature type="binding site" evidence="9">
    <location>
        <position position="91"/>
    </location>
    <ligand>
        <name>Mg(2+)</name>
        <dbReference type="ChEBI" id="CHEBI:18420"/>
        <label>2</label>
    </ligand>
</feature>
<protein>
    <recommendedName>
        <fullName evidence="9">3'(2'),5'-bisphosphate nucleotidase CysQ</fullName>
        <ecNumber evidence="9">3.1.3.7</ecNumber>
    </recommendedName>
    <alternativeName>
        <fullName evidence="9">3'(2'),5-bisphosphonucleoside 3'(2')-phosphohydrolase</fullName>
    </alternativeName>
    <alternativeName>
        <fullName evidence="9">3'-phosphoadenosine 5'-phosphate phosphatase</fullName>
        <shortName evidence="9">PAP phosphatase</shortName>
    </alternativeName>
</protein>
<dbReference type="InterPro" id="IPR000760">
    <property type="entry name" value="Inositol_monophosphatase-like"/>
</dbReference>
<dbReference type="PROSITE" id="PS00630">
    <property type="entry name" value="IMP_2"/>
    <property type="match status" value="1"/>
</dbReference>
<feature type="binding site" evidence="10">
    <location>
        <position position="91"/>
    </location>
    <ligand>
        <name>Mg(2+)</name>
        <dbReference type="ChEBI" id="CHEBI:18420"/>
        <label>1</label>
        <note>catalytic</note>
    </ligand>
</feature>
<dbReference type="PANTHER" id="PTHR43028">
    <property type="entry name" value="3'(2'),5'-BISPHOSPHATE NUCLEOTIDASE 1"/>
    <property type="match status" value="1"/>
</dbReference>
<reference evidence="11 12" key="1">
    <citation type="submission" date="2020-02" db="EMBL/GenBank/DDBJ databases">
        <title>Ideonella bacterium strain TBM-1.</title>
        <authorList>
            <person name="Chen W.-M."/>
        </authorList>
    </citation>
    <scope>NUCLEOTIDE SEQUENCE [LARGE SCALE GENOMIC DNA]</scope>
    <source>
        <strain evidence="11 12">TBM-1</strain>
    </source>
</reference>
<evidence type="ECO:0000313" key="11">
    <source>
        <dbReference type="EMBL" id="NDY91946.1"/>
    </source>
</evidence>
<dbReference type="NCBIfam" id="TIGR01331">
    <property type="entry name" value="bisphos_cysQ"/>
    <property type="match status" value="1"/>
</dbReference>
<evidence type="ECO:0000256" key="7">
    <source>
        <dbReference type="ARBA" id="ARBA00022842"/>
    </source>
</evidence>
<feature type="binding site" evidence="10">
    <location>
        <position position="217"/>
    </location>
    <ligand>
        <name>Mg(2+)</name>
        <dbReference type="ChEBI" id="CHEBI:18420"/>
        <label>1</label>
        <note>catalytic</note>
    </ligand>
</feature>
<gene>
    <name evidence="9 11" type="primary">cysQ</name>
    <name evidence="11" type="ORF">G3A44_12190</name>
</gene>
<evidence type="ECO:0000256" key="6">
    <source>
        <dbReference type="ARBA" id="ARBA00022801"/>
    </source>
</evidence>
<keyword evidence="7 9" id="KW-0460">Magnesium</keyword>
<feature type="binding site" evidence="9">
    <location>
        <position position="217"/>
    </location>
    <ligand>
        <name>substrate</name>
    </ligand>
</feature>
<dbReference type="PROSITE" id="PS00629">
    <property type="entry name" value="IMP_1"/>
    <property type="match status" value="1"/>
</dbReference>
<comment type="cofactor">
    <cofactor evidence="9 10">
        <name>Mg(2+)</name>
        <dbReference type="ChEBI" id="CHEBI:18420"/>
    </cofactor>
</comment>
<feature type="binding site" evidence="9">
    <location>
        <position position="72"/>
    </location>
    <ligand>
        <name>Mg(2+)</name>
        <dbReference type="ChEBI" id="CHEBI:18420"/>
        <label>1</label>
    </ligand>
</feature>
<dbReference type="GO" id="GO:0050427">
    <property type="term" value="P:3'-phosphoadenosine 5'-phosphosulfate metabolic process"/>
    <property type="evidence" value="ECO:0007669"/>
    <property type="project" value="TreeGrafter"/>
</dbReference>
<dbReference type="InterPro" id="IPR050725">
    <property type="entry name" value="CysQ/Inositol_MonoPase"/>
</dbReference>
<feature type="binding site" evidence="10">
    <location>
        <position position="72"/>
    </location>
    <ligand>
        <name>Mg(2+)</name>
        <dbReference type="ChEBI" id="CHEBI:18420"/>
        <label>1</label>
        <note>catalytic</note>
    </ligand>
</feature>
<dbReference type="GO" id="GO:0008441">
    <property type="term" value="F:3'(2'),5'-bisphosphate nucleotidase activity"/>
    <property type="evidence" value="ECO:0007669"/>
    <property type="project" value="UniProtKB-UniRule"/>
</dbReference>
<keyword evidence="3 9" id="KW-1003">Cell membrane</keyword>
<evidence type="ECO:0000256" key="2">
    <source>
        <dbReference type="ARBA" id="ARBA00005289"/>
    </source>
</evidence>
<comment type="subcellular location">
    <subcellularLocation>
        <location evidence="9">Cell inner membrane</location>
        <topology evidence="9">Peripheral membrane protein</topology>
        <orientation evidence="9">Cytoplasmic side</orientation>
    </subcellularLocation>
</comment>
<keyword evidence="4 9" id="KW-0997">Cell inner membrane</keyword>
<dbReference type="EC" id="3.1.3.7" evidence="9"/>
<feature type="binding site" evidence="10">
    <location>
        <position position="94"/>
    </location>
    <ligand>
        <name>Mg(2+)</name>
        <dbReference type="ChEBI" id="CHEBI:18420"/>
        <label>1</label>
        <note>catalytic</note>
    </ligand>
</feature>
<dbReference type="PANTHER" id="PTHR43028:SF5">
    <property type="entry name" value="3'(2'),5'-BISPHOSPHATE NUCLEOTIDASE 1"/>
    <property type="match status" value="1"/>
</dbReference>
<keyword evidence="12" id="KW-1185">Reference proteome</keyword>
<evidence type="ECO:0000256" key="3">
    <source>
        <dbReference type="ARBA" id="ARBA00022475"/>
    </source>
</evidence>
<evidence type="ECO:0000256" key="1">
    <source>
        <dbReference type="ARBA" id="ARBA00001625"/>
    </source>
</evidence>
<dbReference type="GO" id="GO:0005886">
    <property type="term" value="C:plasma membrane"/>
    <property type="evidence" value="ECO:0007669"/>
    <property type="project" value="UniProtKB-SubCell"/>
</dbReference>
<comment type="caution">
    <text evidence="11">The sequence shown here is derived from an EMBL/GenBank/DDBJ whole genome shotgun (WGS) entry which is preliminary data.</text>
</comment>
<dbReference type="InterPro" id="IPR020550">
    <property type="entry name" value="Inositol_monophosphatase_CS"/>
</dbReference>
<comment type="function">
    <text evidence="9">Converts adenosine-3',5'-bisphosphate (PAP) to AMP.</text>
</comment>
<dbReference type="HAMAP" id="MF_02095">
    <property type="entry name" value="CysQ"/>
    <property type="match status" value="1"/>
</dbReference>
<dbReference type="Proteomes" id="UP000484255">
    <property type="component" value="Unassembled WGS sequence"/>
</dbReference>
<feature type="binding site" evidence="10">
    <location>
        <position position="93"/>
    </location>
    <ligand>
        <name>Mg(2+)</name>
        <dbReference type="ChEBI" id="CHEBI:18420"/>
        <label>2</label>
    </ligand>
</feature>
<feature type="binding site" evidence="9">
    <location>
        <position position="93"/>
    </location>
    <ligand>
        <name>Mg(2+)</name>
        <dbReference type="ChEBI" id="CHEBI:18420"/>
        <label>1</label>
    </ligand>
</feature>
<organism evidence="11 12">
    <name type="scientific">Ideonella livida</name>
    <dbReference type="NCBI Taxonomy" id="2707176"/>
    <lineage>
        <taxon>Bacteria</taxon>
        <taxon>Pseudomonadati</taxon>
        <taxon>Pseudomonadota</taxon>
        <taxon>Betaproteobacteria</taxon>
        <taxon>Burkholderiales</taxon>
        <taxon>Sphaerotilaceae</taxon>
        <taxon>Ideonella</taxon>
    </lineage>
</organism>
<keyword evidence="6 9" id="KW-0378">Hydrolase</keyword>
<feature type="binding site" evidence="9">
    <location>
        <position position="72"/>
    </location>
    <ligand>
        <name>substrate</name>
    </ligand>
</feature>
<name>A0A7C9TMU9_9BURK</name>
<dbReference type="RefSeq" id="WP_163457798.1">
    <property type="nucleotide sequence ID" value="NZ_JAAGOH010000013.1"/>
</dbReference>
<dbReference type="Gene3D" id="3.30.540.10">
    <property type="entry name" value="Fructose-1,6-Bisphosphatase, subunit A, domain 1"/>
    <property type="match status" value="1"/>
</dbReference>
<sequence length="258" mass="26869">MSASRHDLAELLDALVPLIREAGQVIMDIYATDFDVTRKGDDSPVTQADQRAEAVILAGLARLAPGIPVVAEEAVAAGQVPEVADRFFLVDPLDGTKEFISRNGEFTVNIALVEGGVPVAGLVYAPAIGRLFGGVQGQGAWLEDAQGRRAIACRAVPAQGLTVVASRSHGDETALDAFLAGRAVASRTNAGSSLKLCLVAAGEADVYPRLGRTMEWDIAAGDAVLRAAGGRVQVVADGSPLRYGKPGFDNPHFAAWGL</sequence>
<dbReference type="InterPro" id="IPR006240">
    <property type="entry name" value="CysQ"/>
</dbReference>
<evidence type="ECO:0000256" key="9">
    <source>
        <dbReference type="HAMAP-Rule" id="MF_02095"/>
    </source>
</evidence>
<feature type="binding site" evidence="9">
    <location>
        <position position="217"/>
    </location>
    <ligand>
        <name>Mg(2+)</name>
        <dbReference type="ChEBI" id="CHEBI:18420"/>
        <label>2</label>
    </ligand>
</feature>
<dbReference type="GO" id="GO:0046854">
    <property type="term" value="P:phosphatidylinositol phosphate biosynthetic process"/>
    <property type="evidence" value="ECO:0007669"/>
    <property type="project" value="InterPro"/>
</dbReference>
<dbReference type="GO" id="GO:0000287">
    <property type="term" value="F:magnesium ion binding"/>
    <property type="evidence" value="ECO:0007669"/>
    <property type="project" value="UniProtKB-UniRule"/>
</dbReference>
<dbReference type="Pfam" id="PF00459">
    <property type="entry name" value="Inositol_P"/>
    <property type="match status" value="1"/>
</dbReference>
<dbReference type="SUPFAM" id="SSF56655">
    <property type="entry name" value="Carbohydrate phosphatase"/>
    <property type="match status" value="1"/>
</dbReference>
<evidence type="ECO:0000313" key="12">
    <source>
        <dbReference type="Proteomes" id="UP000484255"/>
    </source>
</evidence>